<comment type="caution">
    <text evidence="1">The sequence shown here is derived from an EMBL/GenBank/DDBJ whole genome shotgun (WGS) entry which is preliminary data.</text>
</comment>
<dbReference type="Proteomes" id="UP001470230">
    <property type="component" value="Unassembled WGS sequence"/>
</dbReference>
<organism evidence="1 2">
    <name type="scientific">Tritrichomonas musculus</name>
    <dbReference type="NCBI Taxonomy" id="1915356"/>
    <lineage>
        <taxon>Eukaryota</taxon>
        <taxon>Metamonada</taxon>
        <taxon>Parabasalia</taxon>
        <taxon>Tritrichomonadida</taxon>
        <taxon>Tritrichomonadidae</taxon>
        <taxon>Tritrichomonas</taxon>
    </lineage>
</organism>
<evidence type="ECO:0000313" key="2">
    <source>
        <dbReference type="Proteomes" id="UP001470230"/>
    </source>
</evidence>
<keyword evidence="2" id="KW-1185">Reference proteome</keyword>
<proteinExistence type="predicted"/>
<dbReference type="EMBL" id="JAPFFF010000009">
    <property type="protein sequence ID" value="KAK8881997.1"/>
    <property type="molecule type" value="Genomic_DNA"/>
</dbReference>
<name>A0ABR2JT98_9EUKA</name>
<gene>
    <name evidence="1" type="ORF">M9Y10_044636</name>
</gene>
<dbReference type="InterPro" id="IPR009057">
    <property type="entry name" value="Homeodomain-like_sf"/>
</dbReference>
<evidence type="ECO:0000313" key="1">
    <source>
        <dbReference type="EMBL" id="KAK8881997.1"/>
    </source>
</evidence>
<sequence>MSYKCLSNDQKVVLIRFFDKLGPKWTLISKLTLIPESTIISFIKRYLNIPKLELKRGRPPSISDQTKTAIIQAYEENPEASLKQSSEIFEISPSKAKEILNEEKIFYMEKNRSTRINSSTSPKPSDFF</sequence>
<accession>A0ABR2JT98</accession>
<dbReference type="SUPFAM" id="SSF46689">
    <property type="entry name" value="Homeodomain-like"/>
    <property type="match status" value="1"/>
</dbReference>
<reference evidence="1 2" key="1">
    <citation type="submission" date="2024-04" db="EMBL/GenBank/DDBJ databases">
        <title>Tritrichomonas musculus Genome.</title>
        <authorList>
            <person name="Alves-Ferreira E."/>
            <person name="Grigg M."/>
            <person name="Lorenzi H."/>
            <person name="Galac M."/>
        </authorList>
    </citation>
    <scope>NUCLEOTIDE SEQUENCE [LARGE SCALE GENOMIC DNA]</scope>
    <source>
        <strain evidence="1 2">EAF2021</strain>
    </source>
</reference>
<protein>
    <submittedName>
        <fullName evidence="1">Uncharacterized protein</fullName>
    </submittedName>
</protein>